<evidence type="ECO:0000256" key="2">
    <source>
        <dbReference type="ARBA" id="ARBA00022448"/>
    </source>
</evidence>
<dbReference type="Gene3D" id="1.20.5.1030">
    <property type="entry name" value="Preprotein translocase secy subunit"/>
    <property type="match status" value="1"/>
</dbReference>
<dbReference type="GO" id="GO:0005886">
    <property type="term" value="C:plasma membrane"/>
    <property type="evidence" value="ECO:0007669"/>
    <property type="project" value="UniProtKB-SubCell"/>
</dbReference>
<evidence type="ECO:0000256" key="9">
    <source>
        <dbReference type="HAMAP-Rule" id="MF_00422"/>
    </source>
</evidence>
<dbReference type="NCBIfam" id="TIGR00964">
    <property type="entry name" value="secE_bact"/>
    <property type="match status" value="1"/>
</dbReference>
<dbReference type="GO" id="GO:0006605">
    <property type="term" value="P:protein targeting"/>
    <property type="evidence" value="ECO:0007669"/>
    <property type="project" value="UniProtKB-UniRule"/>
</dbReference>
<keyword evidence="7 9" id="KW-0811">Translocation</keyword>
<evidence type="ECO:0000256" key="4">
    <source>
        <dbReference type="ARBA" id="ARBA00022692"/>
    </source>
</evidence>
<dbReference type="PANTHER" id="PTHR33910">
    <property type="entry name" value="PROTEIN TRANSLOCASE SUBUNIT SECE"/>
    <property type="match status" value="1"/>
</dbReference>
<dbReference type="GO" id="GO:0008320">
    <property type="term" value="F:protein transmembrane transporter activity"/>
    <property type="evidence" value="ECO:0007669"/>
    <property type="project" value="UniProtKB-UniRule"/>
</dbReference>
<dbReference type="Pfam" id="PF00584">
    <property type="entry name" value="SecE"/>
    <property type="match status" value="1"/>
</dbReference>
<dbReference type="InterPro" id="IPR001901">
    <property type="entry name" value="Translocase_SecE/Sec61-g"/>
</dbReference>
<comment type="function">
    <text evidence="9">Essential subunit of the Sec protein translocation channel SecYEG. Clamps together the 2 halves of SecY. May contact the channel plug during translocation.</text>
</comment>
<keyword evidence="5 9" id="KW-0653">Protein transport</keyword>
<evidence type="ECO:0000256" key="6">
    <source>
        <dbReference type="ARBA" id="ARBA00022989"/>
    </source>
</evidence>
<feature type="transmembrane region" description="Helical" evidence="9">
    <location>
        <begin position="33"/>
        <end position="53"/>
    </location>
</feature>
<dbReference type="EMBL" id="VSIY01000016">
    <property type="protein sequence ID" value="TYB76840.1"/>
    <property type="molecule type" value="Genomic_DNA"/>
</dbReference>
<evidence type="ECO:0000256" key="1">
    <source>
        <dbReference type="ARBA" id="ARBA00004370"/>
    </source>
</evidence>
<keyword evidence="2 9" id="KW-0813">Transport</keyword>
<evidence type="ECO:0000313" key="10">
    <source>
        <dbReference type="EMBL" id="TYB76840.1"/>
    </source>
</evidence>
<name>A0A5D0R5D3_9RHOB</name>
<evidence type="ECO:0000256" key="7">
    <source>
        <dbReference type="ARBA" id="ARBA00023010"/>
    </source>
</evidence>
<comment type="subunit">
    <text evidence="9">Component of the Sec protein translocase complex. Heterotrimer consisting of SecY, SecE and SecG subunits. The heterotrimers can form oligomers, although 1 heterotrimer is thought to be able to translocate proteins. Interacts with the ribosome. Interacts with SecDF, and other proteins may be involved. Interacts with SecA.</text>
</comment>
<keyword evidence="4 9" id="KW-0812">Transmembrane</keyword>
<reference evidence="10 11" key="1">
    <citation type="submission" date="2019-08" db="EMBL/GenBank/DDBJ databases">
        <title>Identification of a novel species of the genus Boseongicola.</title>
        <authorList>
            <person name="Zhang X.-Q."/>
        </authorList>
    </citation>
    <scope>NUCLEOTIDE SEQUENCE [LARGE SCALE GENOMIC DNA]</scope>
    <source>
        <strain evidence="10 11">HY14</strain>
    </source>
</reference>
<organism evidence="10 11">
    <name type="scientific">Maritimibacter fusiformis</name>
    <dbReference type="NCBI Taxonomy" id="2603819"/>
    <lineage>
        <taxon>Bacteria</taxon>
        <taxon>Pseudomonadati</taxon>
        <taxon>Pseudomonadota</taxon>
        <taxon>Alphaproteobacteria</taxon>
        <taxon>Rhodobacterales</taxon>
        <taxon>Roseobacteraceae</taxon>
        <taxon>Maritimibacter</taxon>
    </lineage>
</organism>
<dbReference type="GO" id="GO:0043952">
    <property type="term" value="P:protein transport by the Sec complex"/>
    <property type="evidence" value="ECO:0007669"/>
    <property type="project" value="UniProtKB-UniRule"/>
</dbReference>
<keyword evidence="11" id="KW-1185">Reference proteome</keyword>
<sequence length="65" mass="7167">MARPNPFQFIQQVRSEVAKVVWPTRREVLTTTGMVFALAALTAIFFSLVDLAIRTGLSGVLNLFG</sequence>
<dbReference type="InterPro" id="IPR005807">
    <property type="entry name" value="SecE_bac"/>
</dbReference>
<proteinExistence type="inferred from homology"/>
<dbReference type="Proteomes" id="UP000322080">
    <property type="component" value="Unassembled WGS sequence"/>
</dbReference>
<dbReference type="RefSeq" id="WP_148379999.1">
    <property type="nucleotide sequence ID" value="NZ_VSIY01000016.1"/>
</dbReference>
<dbReference type="HAMAP" id="MF_00422">
    <property type="entry name" value="SecE"/>
    <property type="match status" value="1"/>
</dbReference>
<accession>A0A5D0R5D3</accession>
<evidence type="ECO:0000256" key="8">
    <source>
        <dbReference type="ARBA" id="ARBA00023136"/>
    </source>
</evidence>
<dbReference type="InterPro" id="IPR038379">
    <property type="entry name" value="SecE_sf"/>
</dbReference>
<keyword evidence="8 9" id="KW-0472">Membrane</keyword>
<dbReference type="GO" id="GO:0065002">
    <property type="term" value="P:intracellular protein transmembrane transport"/>
    <property type="evidence" value="ECO:0007669"/>
    <property type="project" value="UniProtKB-UniRule"/>
</dbReference>
<comment type="similarity">
    <text evidence="9">Belongs to the SecE/SEC61-gamma family.</text>
</comment>
<gene>
    <name evidence="9 10" type="primary">secE</name>
    <name evidence="10" type="ORF">FVF75_16995</name>
</gene>
<evidence type="ECO:0000256" key="5">
    <source>
        <dbReference type="ARBA" id="ARBA00022927"/>
    </source>
</evidence>
<protein>
    <recommendedName>
        <fullName evidence="9">Protein translocase subunit SecE</fullName>
    </recommendedName>
</protein>
<keyword evidence="3 9" id="KW-1003">Cell membrane</keyword>
<evidence type="ECO:0000313" key="11">
    <source>
        <dbReference type="Proteomes" id="UP000322080"/>
    </source>
</evidence>
<comment type="subcellular location">
    <subcellularLocation>
        <location evidence="9">Cell membrane</location>
        <topology evidence="9">Single-pass membrane protein</topology>
    </subcellularLocation>
    <subcellularLocation>
        <location evidence="1">Membrane</location>
    </subcellularLocation>
</comment>
<evidence type="ECO:0000256" key="3">
    <source>
        <dbReference type="ARBA" id="ARBA00022475"/>
    </source>
</evidence>
<keyword evidence="6 9" id="KW-1133">Transmembrane helix</keyword>
<dbReference type="PANTHER" id="PTHR33910:SF1">
    <property type="entry name" value="PROTEIN TRANSLOCASE SUBUNIT SECE"/>
    <property type="match status" value="1"/>
</dbReference>
<dbReference type="GO" id="GO:0009306">
    <property type="term" value="P:protein secretion"/>
    <property type="evidence" value="ECO:0007669"/>
    <property type="project" value="UniProtKB-UniRule"/>
</dbReference>
<dbReference type="AlphaFoldDB" id="A0A5D0R5D3"/>
<comment type="caution">
    <text evidence="10">The sequence shown here is derived from an EMBL/GenBank/DDBJ whole genome shotgun (WGS) entry which is preliminary data.</text>
</comment>